<evidence type="ECO:0000313" key="3">
    <source>
        <dbReference type="Proteomes" id="UP000184390"/>
    </source>
</evidence>
<keyword evidence="1" id="KW-0812">Transmembrane</keyword>
<evidence type="ECO:0000313" key="2">
    <source>
        <dbReference type="EMBL" id="SHI41358.1"/>
    </source>
</evidence>
<gene>
    <name evidence="2" type="ORF">SAMN05216246_10243</name>
</gene>
<reference evidence="2 3" key="1">
    <citation type="submission" date="2016-11" db="EMBL/GenBank/DDBJ databases">
        <authorList>
            <person name="Varghese N."/>
            <person name="Submissions S."/>
        </authorList>
    </citation>
    <scope>NUCLEOTIDE SEQUENCE [LARGE SCALE GENOMIC DNA]</scope>
    <source>
        <strain evidence="2 3">PA</strain>
    </source>
</reference>
<keyword evidence="3" id="KW-1185">Reference proteome</keyword>
<proteinExistence type="predicted"/>
<feature type="transmembrane region" description="Helical" evidence="1">
    <location>
        <begin position="47"/>
        <end position="65"/>
    </location>
</feature>
<comment type="caution">
    <text evidence="2">The sequence shown here is derived from an EMBL/GenBank/DDBJ whole genome shotgun (WGS) entry which is preliminary data.</text>
</comment>
<feature type="transmembrane region" description="Helical" evidence="1">
    <location>
        <begin position="12"/>
        <end position="35"/>
    </location>
</feature>
<keyword evidence="1" id="KW-1133">Transmembrane helix</keyword>
<organism evidence="2 3">
    <name type="scientific">Actinomyces denticolens</name>
    <dbReference type="NCBI Taxonomy" id="52767"/>
    <lineage>
        <taxon>Bacteria</taxon>
        <taxon>Bacillati</taxon>
        <taxon>Actinomycetota</taxon>
        <taxon>Actinomycetes</taxon>
        <taxon>Actinomycetales</taxon>
        <taxon>Actinomycetaceae</taxon>
        <taxon>Actinomyces</taxon>
    </lineage>
</organism>
<name>A0ABY1I0J6_9ACTO</name>
<keyword evidence="1" id="KW-0472">Membrane</keyword>
<protein>
    <submittedName>
        <fullName evidence="2">Uncharacterized protein</fullName>
    </submittedName>
</protein>
<evidence type="ECO:0000256" key="1">
    <source>
        <dbReference type="SAM" id="Phobius"/>
    </source>
</evidence>
<dbReference type="Proteomes" id="UP000184390">
    <property type="component" value="Unassembled WGS sequence"/>
</dbReference>
<accession>A0ABY1I0J6</accession>
<sequence>MTTQKSARMRNGTALQFLWGLLVMKIITCCIRGLPLSVLSTWTDFTTWIYALVPAMIFAVSHYRFSRSHHNPS</sequence>
<dbReference type="EMBL" id="FQYL01000002">
    <property type="protein sequence ID" value="SHI41358.1"/>
    <property type="molecule type" value="Genomic_DNA"/>
</dbReference>